<organism evidence="2 3">
    <name type="scientific">Phialophora macrospora</name>
    <dbReference type="NCBI Taxonomy" id="1851006"/>
    <lineage>
        <taxon>Eukaryota</taxon>
        <taxon>Fungi</taxon>
        <taxon>Dikarya</taxon>
        <taxon>Ascomycota</taxon>
        <taxon>Pezizomycotina</taxon>
        <taxon>Eurotiomycetes</taxon>
        <taxon>Chaetothyriomycetidae</taxon>
        <taxon>Chaetothyriales</taxon>
        <taxon>Herpotrichiellaceae</taxon>
        <taxon>Phialophora</taxon>
    </lineage>
</organism>
<protein>
    <submittedName>
        <fullName evidence="2">Uncharacterized protein</fullName>
    </submittedName>
</protein>
<reference evidence="2 3" key="1">
    <citation type="submission" date="2015-01" db="EMBL/GenBank/DDBJ databases">
        <title>The Genome Sequence of Capronia semiimmersa CBS27337.</title>
        <authorList>
            <consortium name="The Broad Institute Genomics Platform"/>
            <person name="Cuomo C."/>
            <person name="de Hoog S."/>
            <person name="Gorbushina A."/>
            <person name="Stielow B."/>
            <person name="Teixiera M."/>
            <person name="Abouelleil A."/>
            <person name="Chapman S.B."/>
            <person name="Priest M."/>
            <person name="Young S.K."/>
            <person name="Wortman J."/>
            <person name="Nusbaum C."/>
            <person name="Birren B."/>
        </authorList>
    </citation>
    <scope>NUCLEOTIDE SEQUENCE [LARGE SCALE GENOMIC DNA]</scope>
    <source>
        <strain evidence="2 3">CBS 27337</strain>
    </source>
</reference>
<feature type="compositionally biased region" description="Basic residues" evidence="1">
    <location>
        <begin position="29"/>
        <end position="40"/>
    </location>
</feature>
<proteinExistence type="predicted"/>
<feature type="region of interest" description="Disordered" evidence="1">
    <location>
        <begin position="15"/>
        <end position="88"/>
    </location>
</feature>
<dbReference type="Proteomes" id="UP000054266">
    <property type="component" value="Unassembled WGS sequence"/>
</dbReference>
<keyword evidence="3" id="KW-1185">Reference proteome</keyword>
<dbReference type="AlphaFoldDB" id="A0A0D2FQF7"/>
<evidence type="ECO:0000313" key="2">
    <source>
        <dbReference type="EMBL" id="KIW68805.1"/>
    </source>
</evidence>
<accession>A0A0D2FQF7</accession>
<dbReference type="HOGENOM" id="CLU_1610545_0_0_1"/>
<name>A0A0D2FQF7_9EURO</name>
<evidence type="ECO:0000313" key="3">
    <source>
        <dbReference type="Proteomes" id="UP000054266"/>
    </source>
</evidence>
<gene>
    <name evidence="2" type="ORF">PV04_04726</name>
</gene>
<dbReference type="EMBL" id="KN846958">
    <property type="protein sequence ID" value="KIW68805.1"/>
    <property type="molecule type" value="Genomic_DNA"/>
</dbReference>
<evidence type="ECO:0000256" key="1">
    <source>
        <dbReference type="SAM" id="MobiDB-lite"/>
    </source>
</evidence>
<sequence length="165" mass="18107">MRPENEITFIFVESGNKRRKSNASSINRHIARATHARRKVQNPAKPLPPSRVDGTGLPTPSALTQQSDFGRTELPDTGESGDTGGGKRTFWKTVLQAVDDDNGNEQQEVEVKVEMEIEPPKASSHLCLSQTIHALDIFRNIPGVSTPSGNRHGRYIDGLDLAILL</sequence>